<dbReference type="GO" id="GO:0005524">
    <property type="term" value="F:ATP binding"/>
    <property type="evidence" value="ECO:0007669"/>
    <property type="project" value="UniProtKB-KW"/>
</dbReference>
<evidence type="ECO:0000256" key="3">
    <source>
        <dbReference type="ARBA" id="ARBA00022777"/>
    </source>
</evidence>
<feature type="domain" description="Maltokinase N-terminal cap" evidence="5">
    <location>
        <begin position="21"/>
        <end position="103"/>
    </location>
</feature>
<evidence type="ECO:0000256" key="4">
    <source>
        <dbReference type="ARBA" id="ARBA00022840"/>
    </source>
</evidence>
<reference evidence="6" key="1">
    <citation type="submission" date="2019-09" db="EMBL/GenBank/DDBJ databases">
        <authorList>
            <person name="Li J."/>
        </authorList>
    </citation>
    <scope>NUCLEOTIDE SEQUENCE [LARGE SCALE GENOMIC DNA]</scope>
    <source>
        <strain evidence="6">JCM 14732</strain>
    </source>
</reference>
<dbReference type="AlphaFoldDB" id="A0A5M4FBC2"/>
<keyword evidence="7" id="KW-1185">Reference proteome</keyword>
<keyword evidence="1" id="KW-0808">Transferase</keyword>
<dbReference type="Pfam" id="PF18085">
    <property type="entry name" value="Mak_N_cap"/>
    <property type="match status" value="1"/>
</dbReference>
<dbReference type="GO" id="GO:0016301">
    <property type="term" value="F:kinase activity"/>
    <property type="evidence" value="ECO:0007669"/>
    <property type="project" value="UniProtKB-KW"/>
</dbReference>
<comment type="caution">
    <text evidence="6">The sequence shown here is derived from an EMBL/GenBank/DDBJ whole genome shotgun (WGS) entry which is preliminary data.</text>
</comment>
<sequence>MAILHATADITPTKPELLATWLPTQPWFAGDATVLQHLGAYRFDDPDGEVGIETHLVRAGDGPVLQVPWTYRGAPLDGAESFLVGTMEHTVLGLRWIYDAIGDPVYQAVLAATILTGGTQAELVREFADGRTEIAEPSVRVKGSGGGSDVPPVDLEVVRLPGGPTPEGDEVLTGTWAGADEPIVLAVARLR</sequence>
<dbReference type="RefSeq" id="WP_149690353.1">
    <property type="nucleotide sequence ID" value="NZ_SDPQ02000003.1"/>
</dbReference>
<name>A0A5M4FBC2_9ACTN</name>
<dbReference type="OrthoDB" id="3787729at2"/>
<evidence type="ECO:0000256" key="1">
    <source>
        <dbReference type="ARBA" id="ARBA00022679"/>
    </source>
</evidence>
<dbReference type="NCBIfam" id="NF047744">
    <property type="entry name" value="CG0192_rel"/>
    <property type="match status" value="1"/>
</dbReference>
<proteinExistence type="predicted"/>
<evidence type="ECO:0000256" key="2">
    <source>
        <dbReference type="ARBA" id="ARBA00022741"/>
    </source>
</evidence>
<evidence type="ECO:0000313" key="6">
    <source>
        <dbReference type="EMBL" id="KAA1395696.1"/>
    </source>
</evidence>
<dbReference type="EMBL" id="SDPQ02000003">
    <property type="protein sequence ID" value="KAA1395696.1"/>
    <property type="molecule type" value="Genomic_DNA"/>
</dbReference>
<gene>
    <name evidence="6" type="ORF">ESP70_016255</name>
</gene>
<organism evidence="6 7">
    <name type="scientific">Aeromicrobium ginsengisoli</name>
    <dbReference type="NCBI Taxonomy" id="363867"/>
    <lineage>
        <taxon>Bacteria</taxon>
        <taxon>Bacillati</taxon>
        <taxon>Actinomycetota</taxon>
        <taxon>Actinomycetes</taxon>
        <taxon>Propionibacteriales</taxon>
        <taxon>Nocardioidaceae</taxon>
        <taxon>Aeromicrobium</taxon>
    </lineage>
</organism>
<evidence type="ECO:0000313" key="7">
    <source>
        <dbReference type="Proteomes" id="UP000380867"/>
    </source>
</evidence>
<dbReference type="InterPro" id="IPR040999">
    <property type="entry name" value="Mak_N_cap"/>
</dbReference>
<protein>
    <recommendedName>
        <fullName evidence="5">Maltokinase N-terminal cap domain-containing protein</fullName>
    </recommendedName>
</protein>
<accession>A0A5M4FBC2</accession>
<evidence type="ECO:0000259" key="5">
    <source>
        <dbReference type="Pfam" id="PF18085"/>
    </source>
</evidence>
<keyword evidence="2" id="KW-0547">Nucleotide-binding</keyword>
<keyword evidence="4" id="KW-0067">ATP-binding</keyword>
<keyword evidence="3" id="KW-0418">Kinase</keyword>
<dbReference type="Proteomes" id="UP000380867">
    <property type="component" value="Unassembled WGS sequence"/>
</dbReference>